<dbReference type="RefSeq" id="WP_126384814.1">
    <property type="nucleotide sequence ID" value="NZ_RXYK01000012.1"/>
</dbReference>
<feature type="domain" description="Glycosyltransferase subfamily 4-like N-terminal" evidence="2">
    <location>
        <begin position="29"/>
        <end position="185"/>
    </location>
</feature>
<dbReference type="Gene3D" id="3.40.50.2000">
    <property type="entry name" value="Glycogen Phosphorylase B"/>
    <property type="match status" value="2"/>
</dbReference>
<name>A0A432AT51_CHLPH</name>
<accession>A0A432AT51</accession>
<keyword evidence="3" id="KW-0808">Transferase</keyword>
<evidence type="ECO:0000259" key="2">
    <source>
        <dbReference type="Pfam" id="PF13439"/>
    </source>
</evidence>
<evidence type="ECO:0000313" key="3">
    <source>
        <dbReference type="EMBL" id="RTY36800.1"/>
    </source>
</evidence>
<comment type="caution">
    <text evidence="3">The sequence shown here is derived from an EMBL/GenBank/DDBJ whole genome shotgun (WGS) entry which is preliminary data.</text>
</comment>
<dbReference type="SUPFAM" id="SSF53756">
    <property type="entry name" value="UDP-Glycosyltransferase/glycogen phosphorylase"/>
    <property type="match status" value="1"/>
</dbReference>
<gene>
    <name evidence="3" type="ORF">EKD02_07600</name>
</gene>
<dbReference type="PANTHER" id="PTHR45947:SF3">
    <property type="entry name" value="SULFOQUINOVOSYL TRANSFERASE SQD2"/>
    <property type="match status" value="1"/>
</dbReference>
<dbReference type="PANTHER" id="PTHR45947">
    <property type="entry name" value="SULFOQUINOVOSYL TRANSFERASE SQD2"/>
    <property type="match status" value="1"/>
</dbReference>
<organism evidence="3 4">
    <name type="scientific">Chlorobium phaeovibrioides</name>
    <dbReference type="NCBI Taxonomy" id="1094"/>
    <lineage>
        <taxon>Bacteria</taxon>
        <taxon>Pseudomonadati</taxon>
        <taxon>Chlorobiota</taxon>
        <taxon>Chlorobiia</taxon>
        <taxon>Chlorobiales</taxon>
        <taxon>Chlorobiaceae</taxon>
        <taxon>Chlorobium/Pelodictyon group</taxon>
        <taxon>Chlorobium</taxon>
    </lineage>
</organism>
<dbReference type="InterPro" id="IPR050194">
    <property type="entry name" value="Glycosyltransferase_grp1"/>
</dbReference>
<dbReference type="Pfam" id="PF13439">
    <property type="entry name" value="Glyco_transf_4"/>
    <property type="match status" value="1"/>
</dbReference>
<sequence length="366" mass="41021">MHLTLFFTHNTALKDWDRVGMLEREVALYRKHMDAGAKVSFVTYGRKDRIRYKDRLEGIEILCNEYGLPLPIYTRMIPLLHAGTLRRTNIIKSNQTPGALTALRAAQVHRKPLLARCGYMHSEFIERERGEHSKQAIEALNYESKLFSAADGIEVTTPMMQESIEKRISGTNGKVTVIPNYVNTELFAPSSSVKDIDILFIGRLNPQKNLQTLLKALQGLKLKIAIIGKGPLEDELKSQAQGLELDIEWPGNIPNPDLPNWLNRSKIFVLPSHYEGHPKTLIEAMATGLPVIGGDAPGIREIISHLKTGWLCPTDTGGIREAVEELMASEALRQHLSNNARGFAIDKYSLGTIAEQELNLLDKLMR</sequence>
<dbReference type="CDD" id="cd03801">
    <property type="entry name" value="GT4_PimA-like"/>
    <property type="match status" value="1"/>
</dbReference>
<feature type="domain" description="Glycosyl transferase family 1" evidence="1">
    <location>
        <begin position="191"/>
        <end position="341"/>
    </location>
</feature>
<reference evidence="3 4" key="1">
    <citation type="submission" date="2018-12" db="EMBL/GenBank/DDBJ databases">
        <authorList>
            <person name="Lunina O.N."/>
            <person name="Grouzdev D.S."/>
            <person name="Gorlenko V.M."/>
            <person name="Savvichev A.S."/>
        </authorList>
    </citation>
    <scope>NUCLEOTIDE SEQUENCE [LARGE SCALE GENOMIC DNA]</scope>
    <source>
        <strain evidence="3 4">BrKhr-17</strain>
    </source>
</reference>
<proteinExistence type="predicted"/>
<dbReference type="GO" id="GO:0016757">
    <property type="term" value="F:glycosyltransferase activity"/>
    <property type="evidence" value="ECO:0007669"/>
    <property type="project" value="InterPro"/>
</dbReference>
<dbReference type="Pfam" id="PF00534">
    <property type="entry name" value="Glycos_transf_1"/>
    <property type="match status" value="1"/>
</dbReference>
<evidence type="ECO:0000259" key="1">
    <source>
        <dbReference type="Pfam" id="PF00534"/>
    </source>
</evidence>
<protein>
    <submittedName>
        <fullName evidence="3">Glycosyltransferase family 1 protein</fullName>
    </submittedName>
</protein>
<dbReference type="InterPro" id="IPR001296">
    <property type="entry name" value="Glyco_trans_1"/>
</dbReference>
<dbReference type="EMBL" id="RXYK01000012">
    <property type="protein sequence ID" value="RTY36800.1"/>
    <property type="molecule type" value="Genomic_DNA"/>
</dbReference>
<dbReference type="AlphaFoldDB" id="A0A432AT51"/>
<dbReference type="InterPro" id="IPR028098">
    <property type="entry name" value="Glyco_trans_4-like_N"/>
</dbReference>
<evidence type="ECO:0000313" key="4">
    <source>
        <dbReference type="Proteomes" id="UP000279908"/>
    </source>
</evidence>
<dbReference type="Proteomes" id="UP000279908">
    <property type="component" value="Unassembled WGS sequence"/>
</dbReference>